<feature type="compositionally biased region" description="Low complexity" evidence="1">
    <location>
        <begin position="13"/>
        <end position="23"/>
    </location>
</feature>
<dbReference type="Pfam" id="PF15698">
    <property type="entry name" value="Phosphatase"/>
    <property type="match status" value="1"/>
</dbReference>
<dbReference type="OrthoDB" id="3511799at2"/>
<protein>
    <submittedName>
        <fullName evidence="2">Phosphatase</fullName>
    </submittedName>
</protein>
<name>A0A411YGA9_9ACTN</name>
<proteinExistence type="predicted"/>
<reference evidence="2 3" key="1">
    <citation type="submission" date="2019-01" db="EMBL/GenBank/DDBJ databases">
        <title>Egibacter rhizosphaerae EGI 80759T.</title>
        <authorList>
            <person name="Chen D.-D."/>
            <person name="Tian Y."/>
            <person name="Jiao J.-Y."/>
            <person name="Zhang X.-T."/>
            <person name="Zhang Y.-G."/>
            <person name="Zhang Y."/>
            <person name="Xiao M."/>
            <person name="Shu W.-S."/>
            <person name="Li W.-J."/>
        </authorList>
    </citation>
    <scope>NUCLEOTIDE SEQUENCE [LARGE SCALE GENOMIC DNA]</scope>
    <source>
        <strain evidence="2 3">EGI 80759</strain>
    </source>
</reference>
<feature type="region of interest" description="Disordered" evidence="1">
    <location>
        <begin position="1"/>
        <end position="48"/>
    </location>
</feature>
<dbReference type="AlphaFoldDB" id="A0A411YGA9"/>
<gene>
    <name evidence="2" type="ORF">ER308_12565</name>
</gene>
<dbReference type="InterPro" id="IPR031423">
    <property type="entry name" value="Phosphatase_SCO2771"/>
</dbReference>
<dbReference type="Proteomes" id="UP000291469">
    <property type="component" value="Chromosome"/>
</dbReference>
<evidence type="ECO:0000313" key="3">
    <source>
        <dbReference type="Proteomes" id="UP000291469"/>
    </source>
</evidence>
<accession>A0A411YGA9</accession>
<dbReference type="EMBL" id="CP036402">
    <property type="protein sequence ID" value="QBI20315.1"/>
    <property type="molecule type" value="Genomic_DNA"/>
</dbReference>
<evidence type="ECO:0000313" key="2">
    <source>
        <dbReference type="EMBL" id="QBI20315.1"/>
    </source>
</evidence>
<keyword evidence="3" id="KW-1185">Reference proteome</keyword>
<sequence length="318" mass="33631">MAVAARGRGGDRGASPRGLPGRPGADGRRAARDGPQCGVRRGRDAQDQRLRAAGAAHVRAGRRRPATGDLRGHLEWTRLAGEVATTPRQVLVNCSKARNGSPDYSFGLPDVAGTPLRELVDAVRDVCGGDPGGARDLDGPGWIDPDRAVDAIERHRRSLAHAAAEQATVLVATGHPTGLLAHYAAIVRALQSRGCAVATPLDDTFVYETERGRPVGIRFTDGVGGEFDGANLRHTHRPDLMERMLDATVGRIDLVIADHGLAGAAIARGLPTLSIADVNDPALPLAQARGLTNAVLPLDDNLAPRHYLPVTEHMLDWG</sequence>
<evidence type="ECO:0000256" key="1">
    <source>
        <dbReference type="SAM" id="MobiDB-lite"/>
    </source>
</evidence>
<dbReference type="KEGG" id="erz:ER308_12565"/>
<organism evidence="2 3">
    <name type="scientific">Egibacter rhizosphaerae</name>
    <dbReference type="NCBI Taxonomy" id="1670831"/>
    <lineage>
        <taxon>Bacteria</taxon>
        <taxon>Bacillati</taxon>
        <taxon>Actinomycetota</taxon>
        <taxon>Nitriliruptoria</taxon>
        <taxon>Egibacterales</taxon>
        <taxon>Egibacteraceae</taxon>
        <taxon>Egibacter</taxon>
    </lineage>
</organism>